<proteinExistence type="predicted"/>
<evidence type="ECO:0000313" key="2">
    <source>
        <dbReference type="EMBL" id="KAK6338394.1"/>
    </source>
</evidence>
<gene>
    <name evidence="2" type="ORF">TWF730_002457</name>
</gene>
<reference evidence="2 3" key="1">
    <citation type="submission" date="2019-10" db="EMBL/GenBank/DDBJ databases">
        <authorList>
            <person name="Palmer J.M."/>
        </authorList>
    </citation>
    <scope>NUCLEOTIDE SEQUENCE [LARGE SCALE GENOMIC DNA]</scope>
    <source>
        <strain evidence="2 3">TWF730</strain>
    </source>
</reference>
<organism evidence="2 3">
    <name type="scientific">Orbilia blumenaviensis</name>
    <dbReference type="NCBI Taxonomy" id="1796055"/>
    <lineage>
        <taxon>Eukaryota</taxon>
        <taxon>Fungi</taxon>
        <taxon>Dikarya</taxon>
        <taxon>Ascomycota</taxon>
        <taxon>Pezizomycotina</taxon>
        <taxon>Orbiliomycetes</taxon>
        <taxon>Orbiliales</taxon>
        <taxon>Orbiliaceae</taxon>
        <taxon>Orbilia</taxon>
    </lineage>
</organism>
<feature type="compositionally biased region" description="Polar residues" evidence="1">
    <location>
        <begin position="69"/>
        <end position="85"/>
    </location>
</feature>
<feature type="region of interest" description="Disordered" evidence="1">
    <location>
        <begin position="31"/>
        <end position="85"/>
    </location>
</feature>
<feature type="compositionally biased region" description="Basic and acidic residues" evidence="1">
    <location>
        <begin position="54"/>
        <end position="68"/>
    </location>
</feature>
<name>A0AAV9UAT6_9PEZI</name>
<dbReference type="EMBL" id="JAVHNS010000012">
    <property type="protein sequence ID" value="KAK6338394.1"/>
    <property type="molecule type" value="Genomic_DNA"/>
</dbReference>
<dbReference type="Proteomes" id="UP001373714">
    <property type="component" value="Unassembled WGS sequence"/>
</dbReference>
<evidence type="ECO:0000313" key="3">
    <source>
        <dbReference type="Proteomes" id="UP001373714"/>
    </source>
</evidence>
<comment type="caution">
    <text evidence="2">The sequence shown here is derived from an EMBL/GenBank/DDBJ whole genome shotgun (WGS) entry which is preliminary data.</text>
</comment>
<evidence type="ECO:0000256" key="1">
    <source>
        <dbReference type="SAM" id="MobiDB-lite"/>
    </source>
</evidence>
<protein>
    <submittedName>
        <fullName evidence="2">Uncharacterized protein</fullName>
    </submittedName>
</protein>
<sequence length="134" mass="14933">MATGSFLTYVVFLKSPTAIEIYIWTRFLRDKPRPPRRKARPRSVQTAACVDRVGSFRDEGDTGPKGTHEPNSVPQPSGPGSRTSRISLLCRTVVARRWTDNNVGGGKTKKYEVSCGRTDDDVVSFAAYQLHYVL</sequence>
<accession>A0AAV9UAT6</accession>
<keyword evidence="3" id="KW-1185">Reference proteome</keyword>
<dbReference type="AlphaFoldDB" id="A0AAV9UAT6"/>